<keyword evidence="1" id="KW-0732">Signal</keyword>
<dbReference type="EMBL" id="QXIU01000225">
    <property type="protein sequence ID" value="RIE07616.1"/>
    <property type="molecule type" value="Genomic_DNA"/>
</dbReference>
<proteinExistence type="predicted"/>
<evidence type="ECO:0008006" key="6">
    <source>
        <dbReference type="Google" id="ProtNLM"/>
    </source>
</evidence>
<dbReference type="Proteomes" id="UP000266260">
    <property type="component" value="Unassembled WGS sequence"/>
</dbReference>
<accession>A0A398CW62</accession>
<dbReference type="Proteomes" id="UP000266489">
    <property type="component" value="Unassembled WGS sequence"/>
</dbReference>
<sequence length="210" mass="22550">MKTTKSRSCSRIATFMSILLAVGLVATGCAPTQDQKPTQDQLLGRVMSTDGNSVQIVRREIRWFSADVWNLTSSTGYLTPLTRSQLAGSIAGRFEALTDIGTVVMPLNEKDPMFDTVDSEEIQAARLMTDVCLACAETPHGPVASVKDIAGRVAKEGTLTAQDSAYLNSLAINLESASSCIGDYIIEKDPSVRTDMAARVAKLCTQLKGQ</sequence>
<reference evidence="4 5" key="1">
    <citation type="submission" date="2018-09" db="EMBL/GenBank/DDBJ databases">
        <title>Discovery and Ecogenomic Context for Candidatus Cryosericales, a Global Caldiserica Order Active in Thawing Permafrost.</title>
        <authorList>
            <person name="Martinez M.A."/>
            <person name="Woodcroft B.J."/>
            <person name="Ignacio Espinoza J.C."/>
            <person name="Zayed A."/>
            <person name="Singleton C.M."/>
            <person name="Boyd J."/>
            <person name="Li Y.-F."/>
            <person name="Purvine S."/>
            <person name="Maughan H."/>
            <person name="Hodgkins S.B."/>
            <person name="Anderson D."/>
            <person name="Sederholm M."/>
            <person name="Temperton B."/>
            <person name="Saleska S.R."/>
            <person name="Tyson G.W."/>
            <person name="Rich V.I."/>
        </authorList>
    </citation>
    <scope>NUCLEOTIDE SEQUENCE [LARGE SCALE GENOMIC DNA]</scope>
    <source>
        <strain evidence="3 5">SMC5</strain>
        <strain evidence="2 4">SMC6</strain>
    </source>
</reference>
<keyword evidence="4" id="KW-1185">Reference proteome</keyword>
<evidence type="ECO:0000313" key="2">
    <source>
        <dbReference type="EMBL" id="RIE06902.1"/>
    </source>
</evidence>
<name>A0A398CW62_9BACT</name>
<evidence type="ECO:0000313" key="5">
    <source>
        <dbReference type="Proteomes" id="UP000266489"/>
    </source>
</evidence>
<accession>A0A398CW03</accession>
<dbReference type="EMBL" id="QXIT01000143">
    <property type="protein sequence ID" value="RIE06902.1"/>
    <property type="molecule type" value="Genomic_DNA"/>
</dbReference>
<organism evidence="3 5">
    <name type="scientific">Candidatus Cryosericum odellii</name>
    <dbReference type="NCBI Taxonomy" id="2290917"/>
    <lineage>
        <taxon>Bacteria</taxon>
        <taxon>Pseudomonadati</taxon>
        <taxon>Caldisericota/Cryosericota group</taxon>
        <taxon>Candidatus Cryosericota</taxon>
        <taxon>Candidatus Cryosericia</taxon>
        <taxon>Candidatus Cryosericales</taxon>
        <taxon>Candidatus Cryosericaceae</taxon>
        <taxon>Candidatus Cryosericum</taxon>
    </lineage>
</organism>
<dbReference type="AlphaFoldDB" id="A0A398CW62"/>
<dbReference type="RefSeq" id="WP_119120483.1">
    <property type="nucleotide sequence ID" value="NZ_QXIT01000143.1"/>
</dbReference>
<gene>
    <name evidence="3" type="ORF">SMC5_09255</name>
    <name evidence="2" type="ORF">SMC6_08110</name>
</gene>
<evidence type="ECO:0000313" key="4">
    <source>
        <dbReference type="Proteomes" id="UP000266260"/>
    </source>
</evidence>
<evidence type="ECO:0000256" key="1">
    <source>
        <dbReference type="SAM" id="SignalP"/>
    </source>
</evidence>
<dbReference type="OrthoDB" id="9901654at2"/>
<feature type="signal peptide" evidence="1">
    <location>
        <begin position="1"/>
        <end position="26"/>
    </location>
</feature>
<feature type="chain" id="PRO_5044587956" description="DUF4197 family protein" evidence="1">
    <location>
        <begin position="27"/>
        <end position="210"/>
    </location>
</feature>
<comment type="caution">
    <text evidence="3">The sequence shown here is derived from an EMBL/GenBank/DDBJ whole genome shotgun (WGS) entry which is preliminary data.</text>
</comment>
<dbReference type="PROSITE" id="PS51257">
    <property type="entry name" value="PROKAR_LIPOPROTEIN"/>
    <property type="match status" value="1"/>
</dbReference>
<protein>
    <recommendedName>
        <fullName evidence="6">DUF4197 family protein</fullName>
    </recommendedName>
</protein>
<evidence type="ECO:0000313" key="3">
    <source>
        <dbReference type="EMBL" id="RIE07616.1"/>
    </source>
</evidence>